<feature type="transmembrane region" description="Helical" evidence="2">
    <location>
        <begin position="75"/>
        <end position="98"/>
    </location>
</feature>
<gene>
    <name evidence="3" type="ORF">MPNT_20048</name>
</gene>
<evidence type="ECO:0000256" key="2">
    <source>
        <dbReference type="SAM" id="Phobius"/>
    </source>
</evidence>
<feature type="transmembrane region" description="Helical" evidence="2">
    <location>
        <begin position="110"/>
        <end position="133"/>
    </location>
</feature>
<evidence type="ECO:0008006" key="5">
    <source>
        <dbReference type="Google" id="ProtNLM"/>
    </source>
</evidence>
<proteinExistence type="predicted"/>
<dbReference type="RefSeq" id="WP_174581906.1">
    <property type="nucleotide sequence ID" value="NZ_CAJNOB010000012.1"/>
</dbReference>
<keyword evidence="2" id="KW-0472">Membrane</keyword>
<keyword evidence="4" id="KW-1185">Reference proteome</keyword>
<organism evidence="3 4">
    <name type="scientific">Candidatus Methylacidithermus pantelleriae</name>
    <dbReference type="NCBI Taxonomy" id="2744239"/>
    <lineage>
        <taxon>Bacteria</taxon>
        <taxon>Pseudomonadati</taxon>
        <taxon>Verrucomicrobiota</taxon>
        <taxon>Methylacidiphilae</taxon>
        <taxon>Methylacidiphilales</taxon>
        <taxon>Methylacidiphilaceae</taxon>
        <taxon>Candidatus Methylacidithermus</taxon>
    </lineage>
</organism>
<feature type="transmembrane region" description="Helical" evidence="2">
    <location>
        <begin position="145"/>
        <end position="162"/>
    </location>
</feature>
<dbReference type="EMBL" id="CAJNOB010000012">
    <property type="protein sequence ID" value="CAF0695897.1"/>
    <property type="molecule type" value="Genomic_DNA"/>
</dbReference>
<accession>A0A8J2FNZ2</accession>
<protein>
    <recommendedName>
        <fullName evidence="5">DUF4405 domain-containing protein</fullName>
    </recommendedName>
</protein>
<dbReference type="Proteomes" id="UP000663859">
    <property type="component" value="Unassembled WGS sequence"/>
</dbReference>
<keyword evidence="2" id="KW-1133">Transmembrane helix</keyword>
<evidence type="ECO:0000313" key="4">
    <source>
        <dbReference type="Proteomes" id="UP000663859"/>
    </source>
</evidence>
<sequence length="177" mass="19642">MRPQPLAPLRDRKKNRQPATPGQVARPFALPLGYKLILFLTLALLWMSGMLWVLFQDPRVFGAVGRPESVDAARSMLLALHGLGAFLFLALLGSLFPLHIAKAWRAKENLPSGVILLGSVLLLVLTGYALYYAGSETGRRLASRSHIWLGGVMPLLLAWHAWGYRRRKKPNPQAPES</sequence>
<evidence type="ECO:0000313" key="3">
    <source>
        <dbReference type="EMBL" id="CAF0695897.1"/>
    </source>
</evidence>
<comment type="caution">
    <text evidence="3">The sequence shown here is derived from an EMBL/GenBank/DDBJ whole genome shotgun (WGS) entry which is preliminary data.</text>
</comment>
<reference evidence="3" key="1">
    <citation type="submission" date="2021-02" db="EMBL/GenBank/DDBJ databases">
        <authorList>
            <person name="Cremers G."/>
            <person name="Picone N."/>
        </authorList>
    </citation>
    <scope>NUCLEOTIDE SEQUENCE</scope>
    <source>
        <strain evidence="3">PQ17</strain>
    </source>
</reference>
<feature type="transmembrane region" description="Helical" evidence="2">
    <location>
        <begin position="36"/>
        <end position="55"/>
    </location>
</feature>
<feature type="region of interest" description="Disordered" evidence="1">
    <location>
        <begin position="1"/>
        <end position="22"/>
    </location>
</feature>
<evidence type="ECO:0000256" key="1">
    <source>
        <dbReference type="SAM" id="MobiDB-lite"/>
    </source>
</evidence>
<keyword evidence="2" id="KW-0812">Transmembrane</keyword>
<name>A0A8J2FNZ2_9BACT</name>
<dbReference type="AlphaFoldDB" id="A0A8J2FNZ2"/>